<protein>
    <submittedName>
        <fullName evidence="5">Cytochrome P450-like protein</fullName>
    </submittedName>
</protein>
<accession>A0A2I2L639</accession>
<evidence type="ECO:0000256" key="1">
    <source>
        <dbReference type="ARBA" id="ARBA00010617"/>
    </source>
</evidence>
<comment type="similarity">
    <text evidence="1">Belongs to the cytochrome P450 family.</text>
</comment>
<dbReference type="EMBL" id="LT906555">
    <property type="protein sequence ID" value="SNW63015.1"/>
    <property type="molecule type" value="Genomic_DNA"/>
</dbReference>
<keyword evidence="6" id="KW-1185">Reference proteome</keyword>
<dbReference type="InterPro" id="IPR001128">
    <property type="entry name" value="Cyt_P450"/>
</dbReference>
<dbReference type="GO" id="GO:0005506">
    <property type="term" value="F:iron ion binding"/>
    <property type="evidence" value="ECO:0007669"/>
    <property type="project" value="InterPro"/>
</dbReference>
<dbReference type="PROSITE" id="PS00086">
    <property type="entry name" value="CYTOCHROME_P450"/>
    <property type="match status" value="1"/>
</dbReference>
<name>A0A2I2L639_9VIRU</name>
<evidence type="ECO:0000256" key="3">
    <source>
        <dbReference type="ARBA" id="ARBA00022723"/>
    </source>
</evidence>
<dbReference type="GeneID" id="35381777"/>
<gene>
    <name evidence="5" type="ORF">ORPV_1111</name>
</gene>
<organism evidence="5">
    <name type="scientific">Orpheovirus IHUMI-LCC2</name>
    <dbReference type="NCBI Taxonomy" id="2023057"/>
    <lineage>
        <taxon>Viruses</taxon>
        <taxon>Varidnaviria</taxon>
        <taxon>Bamfordvirae</taxon>
        <taxon>Nucleocytoviricota</taxon>
        <taxon>Megaviricetes</taxon>
        <taxon>Pimascovirales</taxon>
        <taxon>Ocovirineae</taxon>
        <taxon>Orpheoviridae</taxon>
        <taxon>Alphaorpheovirus</taxon>
        <taxon>Alphaorpheovirus massiliense</taxon>
    </lineage>
</organism>
<dbReference type="KEGG" id="vg:35381777"/>
<dbReference type="GO" id="GO:0016705">
    <property type="term" value="F:oxidoreductase activity, acting on paired donors, with incorporation or reduction of molecular oxygen"/>
    <property type="evidence" value="ECO:0007669"/>
    <property type="project" value="InterPro"/>
</dbReference>
<evidence type="ECO:0000313" key="6">
    <source>
        <dbReference type="Proteomes" id="UP000236316"/>
    </source>
</evidence>
<keyword evidence="2" id="KW-0349">Heme</keyword>
<dbReference type="InterPro" id="IPR050529">
    <property type="entry name" value="CYP450_sterol_14alpha_dmase"/>
</dbReference>
<dbReference type="RefSeq" id="YP_009449317.1">
    <property type="nucleotide sequence ID" value="NC_036594.1"/>
</dbReference>
<dbReference type="Proteomes" id="UP000236316">
    <property type="component" value="Segment"/>
</dbReference>
<dbReference type="GO" id="GO:0020037">
    <property type="term" value="F:heme binding"/>
    <property type="evidence" value="ECO:0007669"/>
    <property type="project" value="InterPro"/>
</dbReference>
<evidence type="ECO:0000256" key="2">
    <source>
        <dbReference type="ARBA" id="ARBA00022617"/>
    </source>
</evidence>
<dbReference type="PANTHER" id="PTHR24304">
    <property type="entry name" value="CYTOCHROME P450 FAMILY 7"/>
    <property type="match status" value="1"/>
</dbReference>
<sequence length="457" mass="52480">MLIYLSLAIFLLIGIKLFNINSGKRITDPPIYPSLTILGPMELFKNPLDFARKARSSLGVDVFTVWMLGKKLTFVFGKENVLKLTDAENTELNFEDAYQTFLKMAFGNGILNKKTAPEQVALLKKYLADDYVEGYLEPSYNLAKKIIGERLGDGGEVDIQEVVLKTSFTIGARNFLGTDFLQTLKDYDYKSIFSGFEMGMQFATEYIPLVGRLKNIYDKYRTPTPFAKAVMQLAKEKEMAKQEGLLTEDHNMFENAVLRRHDQNGPSKGDDDILINLMKIIVFGSGFNGYNMMSYFLRANVGNEELWNKLREEQRMLDEKYGEETINSKKISEMRLLYESLMKEMFKNTFPFLLRSTEHDYQIGDYIVPKGHSVAYSPQIEHDGKEYINDQHFNLIFGKGTHACPARKYAKNSMMIILSLLIKNYNFGLLKSEPMVNTRLITFPTQPSIQVKYEKLQ</sequence>
<keyword evidence="4" id="KW-0408">Iron</keyword>
<evidence type="ECO:0000256" key="4">
    <source>
        <dbReference type="ARBA" id="ARBA00023004"/>
    </source>
</evidence>
<dbReference type="InterPro" id="IPR036396">
    <property type="entry name" value="Cyt_P450_sf"/>
</dbReference>
<dbReference type="Pfam" id="PF00067">
    <property type="entry name" value="p450"/>
    <property type="match status" value="1"/>
</dbReference>
<dbReference type="PANTHER" id="PTHR24304:SF2">
    <property type="entry name" value="24-HYDROXYCHOLESTEROL 7-ALPHA-HYDROXYLASE"/>
    <property type="match status" value="1"/>
</dbReference>
<keyword evidence="3" id="KW-0479">Metal-binding</keyword>
<proteinExistence type="inferred from homology"/>
<dbReference type="Gene3D" id="1.10.630.10">
    <property type="entry name" value="Cytochrome P450"/>
    <property type="match status" value="1"/>
</dbReference>
<dbReference type="InterPro" id="IPR017972">
    <property type="entry name" value="Cyt_P450_CS"/>
</dbReference>
<dbReference type="OrthoDB" id="29824at10239"/>
<evidence type="ECO:0000313" key="5">
    <source>
        <dbReference type="EMBL" id="SNW63015.1"/>
    </source>
</evidence>
<dbReference type="SUPFAM" id="SSF48264">
    <property type="entry name" value="Cytochrome P450"/>
    <property type="match status" value="1"/>
</dbReference>
<dbReference type="GO" id="GO:0004497">
    <property type="term" value="F:monooxygenase activity"/>
    <property type="evidence" value="ECO:0007669"/>
    <property type="project" value="InterPro"/>
</dbReference>
<reference evidence="5" key="1">
    <citation type="submission" date="2017-08" db="EMBL/GenBank/DDBJ databases">
        <authorList>
            <consortium name="Urmite Genomes"/>
        </authorList>
    </citation>
    <scope>NUCLEOTIDE SEQUENCE [LARGE SCALE GENOMIC DNA]</scope>
    <source>
        <strain evidence="5">IHUMI-LCC2</strain>
    </source>
</reference>